<name>A0ABV8ULK9_9PROT</name>
<reference evidence="3" key="1">
    <citation type="journal article" date="2019" name="Int. J. Syst. Evol. Microbiol.">
        <title>The Global Catalogue of Microorganisms (GCM) 10K type strain sequencing project: providing services to taxonomists for standard genome sequencing and annotation.</title>
        <authorList>
            <consortium name="The Broad Institute Genomics Platform"/>
            <consortium name="The Broad Institute Genome Sequencing Center for Infectious Disease"/>
            <person name="Wu L."/>
            <person name="Ma J."/>
        </authorList>
    </citation>
    <scope>NUCLEOTIDE SEQUENCE [LARGE SCALE GENOMIC DNA]</scope>
    <source>
        <strain evidence="3">CECT 8472</strain>
    </source>
</reference>
<protein>
    <submittedName>
        <fullName evidence="2">Fe-S cluster assembly sulfur transfer protein SufU</fullName>
    </submittedName>
</protein>
<accession>A0ABV8ULK9</accession>
<dbReference type="RefSeq" id="WP_382421938.1">
    <property type="nucleotide sequence ID" value="NZ_JBHSCW010000003.1"/>
</dbReference>
<dbReference type="NCBIfam" id="TIGR01994">
    <property type="entry name" value="SUF_scaf_2"/>
    <property type="match status" value="1"/>
</dbReference>
<dbReference type="InterPro" id="IPR002871">
    <property type="entry name" value="NIF_FeS_clus_asmbl_NifU_N"/>
</dbReference>
<evidence type="ECO:0000259" key="1">
    <source>
        <dbReference type="Pfam" id="PF01592"/>
    </source>
</evidence>
<comment type="caution">
    <text evidence="2">The sequence shown here is derived from an EMBL/GenBank/DDBJ whole genome shotgun (WGS) entry which is preliminary data.</text>
</comment>
<sequence length="155" mass="17527">MLDELRDLYQEVILDHGKHPRNFRHPDDANRTAHGFNPMCGDTLFIYLRVDEEGVIEDCAFMGKGCAISTASASLMTEILKGKKEDEARTLFERFHRLCTEEPLPEADEDGDEDALERLEVLSGVREFPVRVKCATLAWHTMSAALDGQQEVTTE</sequence>
<dbReference type="EMBL" id="JBHSCW010000003">
    <property type="protein sequence ID" value="MFC4351612.1"/>
    <property type="molecule type" value="Genomic_DNA"/>
</dbReference>
<dbReference type="Gene3D" id="3.90.1010.10">
    <property type="match status" value="1"/>
</dbReference>
<dbReference type="CDD" id="cd06664">
    <property type="entry name" value="IscU_like"/>
    <property type="match status" value="1"/>
</dbReference>
<proteinExistence type="predicted"/>
<organism evidence="2 3">
    <name type="scientific">Fodinicurvata halophila</name>
    <dbReference type="NCBI Taxonomy" id="1419723"/>
    <lineage>
        <taxon>Bacteria</taxon>
        <taxon>Pseudomonadati</taxon>
        <taxon>Pseudomonadota</taxon>
        <taxon>Alphaproteobacteria</taxon>
        <taxon>Rhodospirillales</taxon>
        <taxon>Rhodovibrionaceae</taxon>
        <taxon>Fodinicurvata</taxon>
    </lineage>
</organism>
<dbReference type="Pfam" id="PF01592">
    <property type="entry name" value="NifU_N"/>
    <property type="match status" value="1"/>
</dbReference>
<keyword evidence="3" id="KW-1185">Reference proteome</keyword>
<evidence type="ECO:0000313" key="3">
    <source>
        <dbReference type="Proteomes" id="UP001595799"/>
    </source>
</evidence>
<dbReference type="Proteomes" id="UP001595799">
    <property type="component" value="Unassembled WGS sequence"/>
</dbReference>
<evidence type="ECO:0000313" key="2">
    <source>
        <dbReference type="EMBL" id="MFC4351612.1"/>
    </source>
</evidence>
<feature type="domain" description="NIF system FeS cluster assembly NifU N-terminal" evidence="1">
    <location>
        <begin position="9"/>
        <end position="134"/>
    </location>
</feature>
<dbReference type="SUPFAM" id="SSF82649">
    <property type="entry name" value="SufE/NifU"/>
    <property type="match status" value="1"/>
</dbReference>
<dbReference type="PANTHER" id="PTHR10093">
    <property type="entry name" value="IRON-SULFUR CLUSTER ASSEMBLY ENZYME NIFU HOMOLOG"/>
    <property type="match status" value="1"/>
</dbReference>
<gene>
    <name evidence="2" type="primary">sufU</name>
    <name evidence="2" type="ORF">ACFOW6_08675</name>
</gene>